<dbReference type="Proteomes" id="UP000186106">
    <property type="component" value="Unassembled WGS sequence"/>
</dbReference>
<reference evidence="1 4" key="2">
    <citation type="submission" date="2018-11" db="EMBL/GenBank/DDBJ databases">
        <title>Proposal to divide the Flavobacteriaceae and reorganize its genera based on Amino Acid Identity values calculated from whole genome sequences.</title>
        <authorList>
            <person name="Nicholson A.C."/>
            <person name="Gulvik C.A."/>
            <person name="Whitney A.M."/>
            <person name="Humrighouse B.W."/>
            <person name="Bell M."/>
            <person name="Holmes B."/>
            <person name="Steigerwalt A.G."/>
            <person name="Villarma A."/>
            <person name="Sheth M."/>
            <person name="Batra D."/>
            <person name="Pryor J."/>
            <person name="Bernardet J.-F."/>
            <person name="Hugo C."/>
            <person name="Kampfer P."/>
            <person name="Newman J."/>
            <person name="McQuiston J.R."/>
        </authorList>
    </citation>
    <scope>NUCLEOTIDE SEQUENCE [LARGE SCALE GENOMIC DNA]</scope>
    <source>
        <strain evidence="1 4">DSM 16927</strain>
    </source>
</reference>
<dbReference type="STRING" id="112234.SAMN05421768_11310"/>
<accession>A0A1N7KIG6</accession>
<evidence type="ECO:0000313" key="2">
    <source>
        <dbReference type="EMBL" id="SIS61356.1"/>
    </source>
</evidence>
<protein>
    <submittedName>
        <fullName evidence="2">Uncharacterized protein</fullName>
    </submittedName>
</protein>
<gene>
    <name evidence="1" type="ORF">EG359_20095</name>
    <name evidence="2" type="ORF">SAMN05421768_11310</name>
</gene>
<sequence>MLILKIDLPVFSYIYKQINDMRKKVSLFIVLFFIILSTKISAQTFTLEELAAFNKLEMSDFKKEMKKLNYSFYDRTEGLGFVLNEYDAPDYKSKIGKFVFAQEKSEDRIEYEFSSKKEYDQYVKIILASGYKETEKGKTFTKDSYRDYYKNKEHIRLITPKAGVNNPYTILVFK</sequence>
<reference evidence="2 3" key="1">
    <citation type="submission" date="2017-01" db="EMBL/GenBank/DDBJ databases">
        <authorList>
            <person name="Mah S.A."/>
            <person name="Swanson W.J."/>
            <person name="Moy G.W."/>
            <person name="Vacquier V.D."/>
        </authorList>
    </citation>
    <scope>NUCLEOTIDE SEQUENCE [LARGE SCALE GENOMIC DNA]</scope>
    <source>
        <strain evidence="2 3">DSM 16927</strain>
    </source>
</reference>
<dbReference type="EMBL" id="CP033926">
    <property type="protein sequence ID" value="AZB01757.1"/>
    <property type="molecule type" value="Genomic_DNA"/>
</dbReference>
<organism evidence="2 3">
    <name type="scientific">Chryseobacterium joostei</name>
    <dbReference type="NCBI Taxonomy" id="112234"/>
    <lineage>
        <taxon>Bacteria</taxon>
        <taxon>Pseudomonadati</taxon>
        <taxon>Bacteroidota</taxon>
        <taxon>Flavobacteriia</taxon>
        <taxon>Flavobacteriales</taxon>
        <taxon>Weeksellaceae</taxon>
        <taxon>Chryseobacterium group</taxon>
        <taxon>Chryseobacterium</taxon>
    </lineage>
</organism>
<dbReference type="EMBL" id="FTNZ01000013">
    <property type="protein sequence ID" value="SIS61356.1"/>
    <property type="molecule type" value="Genomic_DNA"/>
</dbReference>
<evidence type="ECO:0000313" key="3">
    <source>
        <dbReference type="Proteomes" id="UP000186106"/>
    </source>
</evidence>
<dbReference type="KEGG" id="cjt:EG359_20095"/>
<dbReference type="Proteomes" id="UP000279541">
    <property type="component" value="Chromosome"/>
</dbReference>
<evidence type="ECO:0000313" key="1">
    <source>
        <dbReference type="EMBL" id="AZB01757.1"/>
    </source>
</evidence>
<proteinExistence type="predicted"/>
<dbReference type="AlphaFoldDB" id="A0A1N7KIG6"/>
<name>A0A1N7KIG6_9FLAO</name>
<evidence type="ECO:0000313" key="4">
    <source>
        <dbReference type="Proteomes" id="UP000279541"/>
    </source>
</evidence>
<keyword evidence="4" id="KW-1185">Reference proteome</keyword>